<proteinExistence type="predicted"/>
<keyword evidence="1" id="KW-0732">Signal</keyword>
<name>A0ABW1VS86_9GAMM</name>
<keyword evidence="3" id="KW-1185">Reference proteome</keyword>
<dbReference type="Pfam" id="PF07305">
    <property type="entry name" value="DUF1454"/>
    <property type="match status" value="1"/>
</dbReference>
<dbReference type="InterPro" id="IPR009918">
    <property type="entry name" value="DUF1454"/>
</dbReference>
<evidence type="ECO:0000256" key="1">
    <source>
        <dbReference type="SAM" id="SignalP"/>
    </source>
</evidence>
<dbReference type="EMBL" id="JBHSUC010000013">
    <property type="protein sequence ID" value="MFC6362658.1"/>
    <property type="molecule type" value="Genomic_DNA"/>
</dbReference>
<feature type="chain" id="PRO_5047461697" evidence="1">
    <location>
        <begin position="24"/>
        <end position="194"/>
    </location>
</feature>
<protein>
    <submittedName>
        <fullName evidence="2">DUF1454 family protein</fullName>
    </submittedName>
</protein>
<comment type="caution">
    <text evidence="2">The sequence shown here is derived from an EMBL/GenBank/DDBJ whole genome shotgun (WGS) entry which is preliminary data.</text>
</comment>
<accession>A0ABW1VS86</accession>
<reference evidence="3" key="1">
    <citation type="journal article" date="2019" name="Int. J. Syst. Evol. Microbiol.">
        <title>The Global Catalogue of Microorganisms (GCM) 10K type strain sequencing project: providing services to taxonomists for standard genome sequencing and annotation.</title>
        <authorList>
            <consortium name="The Broad Institute Genomics Platform"/>
            <consortium name="The Broad Institute Genome Sequencing Center for Infectious Disease"/>
            <person name="Wu L."/>
            <person name="Ma J."/>
        </authorList>
    </citation>
    <scope>NUCLEOTIDE SEQUENCE [LARGE SCALE GENOMIC DNA]</scope>
    <source>
        <strain evidence="3">CGMCC 4.1530</strain>
    </source>
</reference>
<dbReference type="Proteomes" id="UP001596215">
    <property type="component" value="Unassembled WGS sequence"/>
</dbReference>
<gene>
    <name evidence="2" type="ORF">ACFP73_11225</name>
</gene>
<sequence length="194" mass="21616">MKNRIYRWLYYCMSLLAGQAVCATPPPVAPKTAPYVQPGAPVFSDTIPLFREKFNLANPQLPLAEYRTVDTGQIQNVVVLAASRINRSVYSSAALEPGTGKIKTLQITWVPHRQADEKASRDLALHYMAALIRFFSPQLSEQDSTKKLESLLRAAKGKTTYFDAEGALRYVVAEREDKGLTLAVEPVRLMLDNS</sequence>
<evidence type="ECO:0000313" key="2">
    <source>
        <dbReference type="EMBL" id="MFC6362658.1"/>
    </source>
</evidence>
<organism evidence="2 3">
    <name type="scientific">Tatumella punctata</name>
    <dbReference type="NCBI Taxonomy" id="399969"/>
    <lineage>
        <taxon>Bacteria</taxon>
        <taxon>Pseudomonadati</taxon>
        <taxon>Pseudomonadota</taxon>
        <taxon>Gammaproteobacteria</taxon>
        <taxon>Enterobacterales</taxon>
        <taxon>Erwiniaceae</taxon>
        <taxon>Tatumella</taxon>
    </lineage>
</organism>
<dbReference type="RefSeq" id="WP_212708002.1">
    <property type="nucleotide sequence ID" value="NZ_BAAAFW010000092.1"/>
</dbReference>
<feature type="signal peptide" evidence="1">
    <location>
        <begin position="1"/>
        <end position="23"/>
    </location>
</feature>
<evidence type="ECO:0000313" key="3">
    <source>
        <dbReference type="Proteomes" id="UP001596215"/>
    </source>
</evidence>